<protein>
    <submittedName>
        <fullName evidence="2">Uncharacterized protein</fullName>
    </submittedName>
</protein>
<evidence type="ECO:0000313" key="2">
    <source>
        <dbReference type="EMBL" id="KAK7295359.1"/>
    </source>
</evidence>
<gene>
    <name evidence="2" type="ORF">RJT34_18266</name>
</gene>
<feature type="compositionally biased region" description="Basic and acidic residues" evidence="1">
    <location>
        <begin position="66"/>
        <end position="91"/>
    </location>
</feature>
<name>A0AAN9JDM5_CLITE</name>
<dbReference type="EMBL" id="JAYKXN010000004">
    <property type="protein sequence ID" value="KAK7295359.1"/>
    <property type="molecule type" value="Genomic_DNA"/>
</dbReference>
<comment type="caution">
    <text evidence="2">The sequence shown here is derived from an EMBL/GenBank/DDBJ whole genome shotgun (WGS) entry which is preliminary data.</text>
</comment>
<accession>A0AAN9JDM5</accession>
<sequence length="91" mass="10292">MVQILIIQSRSDKHEENMHERAKIGEGTGNVVGGEEGARLVREAFRGKDVFDEGEVVDYGDDSEERADRGEDKEKNETRRGGDRRGDKNRC</sequence>
<reference evidence="2 3" key="1">
    <citation type="submission" date="2024-01" db="EMBL/GenBank/DDBJ databases">
        <title>The genomes of 5 underutilized Papilionoideae crops provide insights into root nodulation and disease resistance.</title>
        <authorList>
            <person name="Yuan L."/>
        </authorList>
    </citation>
    <scope>NUCLEOTIDE SEQUENCE [LARGE SCALE GENOMIC DNA]</scope>
    <source>
        <strain evidence="2">LY-2023</strain>
        <tissue evidence="2">Leaf</tissue>
    </source>
</reference>
<proteinExistence type="predicted"/>
<evidence type="ECO:0000256" key="1">
    <source>
        <dbReference type="SAM" id="MobiDB-lite"/>
    </source>
</evidence>
<keyword evidence="3" id="KW-1185">Reference proteome</keyword>
<feature type="region of interest" description="Disordered" evidence="1">
    <location>
        <begin position="55"/>
        <end position="91"/>
    </location>
</feature>
<dbReference type="Proteomes" id="UP001359559">
    <property type="component" value="Unassembled WGS sequence"/>
</dbReference>
<evidence type="ECO:0000313" key="3">
    <source>
        <dbReference type="Proteomes" id="UP001359559"/>
    </source>
</evidence>
<dbReference type="AlphaFoldDB" id="A0AAN9JDM5"/>
<organism evidence="2 3">
    <name type="scientific">Clitoria ternatea</name>
    <name type="common">Butterfly pea</name>
    <dbReference type="NCBI Taxonomy" id="43366"/>
    <lineage>
        <taxon>Eukaryota</taxon>
        <taxon>Viridiplantae</taxon>
        <taxon>Streptophyta</taxon>
        <taxon>Embryophyta</taxon>
        <taxon>Tracheophyta</taxon>
        <taxon>Spermatophyta</taxon>
        <taxon>Magnoliopsida</taxon>
        <taxon>eudicotyledons</taxon>
        <taxon>Gunneridae</taxon>
        <taxon>Pentapetalae</taxon>
        <taxon>rosids</taxon>
        <taxon>fabids</taxon>
        <taxon>Fabales</taxon>
        <taxon>Fabaceae</taxon>
        <taxon>Papilionoideae</taxon>
        <taxon>50 kb inversion clade</taxon>
        <taxon>NPAAA clade</taxon>
        <taxon>indigoferoid/millettioid clade</taxon>
        <taxon>Phaseoleae</taxon>
        <taxon>Clitoria</taxon>
    </lineage>
</organism>
<feature type="compositionally biased region" description="Acidic residues" evidence="1">
    <location>
        <begin position="55"/>
        <end position="65"/>
    </location>
</feature>